<proteinExistence type="inferred from homology"/>
<reference evidence="8 9" key="1">
    <citation type="submission" date="2018-11" db="EMBL/GenBank/DDBJ databases">
        <authorList>
            <person name="Lopez-Roques C."/>
            <person name="Donnadieu C."/>
            <person name="Bouchez O."/>
            <person name="Klopp C."/>
            <person name="Cabau C."/>
            <person name="Zahm M."/>
        </authorList>
    </citation>
    <scope>NUCLEOTIDE SEQUENCE [LARGE SCALE GENOMIC DNA]</scope>
    <source>
        <strain evidence="8">RS831</strain>
        <tissue evidence="8">Whole body</tissue>
    </source>
</reference>
<dbReference type="AlphaFoldDB" id="A0A3S2PS13"/>
<protein>
    <submittedName>
        <fullName evidence="8">Uncharacterized protein</fullName>
    </submittedName>
</protein>
<evidence type="ECO:0000256" key="5">
    <source>
        <dbReference type="ARBA" id="ARBA00022729"/>
    </source>
</evidence>
<evidence type="ECO:0000313" key="8">
    <source>
        <dbReference type="EMBL" id="RVE59431.1"/>
    </source>
</evidence>
<name>A0A3S2PS13_ORYJA</name>
<reference evidence="8 9" key="2">
    <citation type="submission" date="2019-01" db="EMBL/GenBank/DDBJ databases">
        <title>A chromosome length genome reference of the Java medaka (oryzias javanicus).</title>
        <authorList>
            <person name="Herpin A."/>
            <person name="Takehana Y."/>
            <person name="Naruse K."/>
            <person name="Ansai S."/>
            <person name="Kawaguchi M."/>
        </authorList>
    </citation>
    <scope>NUCLEOTIDE SEQUENCE [LARGE SCALE GENOMIC DNA]</scope>
    <source>
        <strain evidence="8">RS831</strain>
        <tissue evidence="8">Whole body</tissue>
    </source>
</reference>
<dbReference type="PROSITE" id="PS00267">
    <property type="entry name" value="TACHYKININ"/>
    <property type="match status" value="1"/>
</dbReference>
<feature type="chain" id="PRO_5018562306" evidence="7">
    <location>
        <begin position="23"/>
        <end position="128"/>
    </location>
</feature>
<dbReference type="Proteomes" id="UP000283210">
    <property type="component" value="Chromosome 19"/>
</dbReference>
<gene>
    <name evidence="8" type="ORF">OJAV_G00188440</name>
</gene>
<evidence type="ECO:0000256" key="3">
    <source>
        <dbReference type="ARBA" id="ARBA00022525"/>
    </source>
</evidence>
<dbReference type="EMBL" id="CM012455">
    <property type="protein sequence ID" value="RVE59431.1"/>
    <property type="molecule type" value="Genomic_DNA"/>
</dbReference>
<evidence type="ECO:0000256" key="6">
    <source>
        <dbReference type="ARBA" id="ARBA00022815"/>
    </source>
</evidence>
<comment type="similarity">
    <text evidence="2">Belongs to the tachykinin family.</text>
</comment>
<keyword evidence="4" id="KW-0165">Cleavage on pair of basic residues</keyword>
<feature type="signal peptide" evidence="7">
    <location>
        <begin position="1"/>
        <end position="22"/>
    </location>
</feature>
<accession>A0A3S2PS13</accession>
<dbReference type="PANTHER" id="PTHR11250:SF5">
    <property type="entry name" value="PROTACHYKININ-1-LIKE ISOFORM X1-RELATED"/>
    <property type="match status" value="1"/>
</dbReference>
<dbReference type="InterPro" id="IPR013055">
    <property type="entry name" value="Tachy_Neuro_lke_CS"/>
</dbReference>
<keyword evidence="5 7" id="KW-0732">Signal</keyword>
<evidence type="ECO:0000256" key="4">
    <source>
        <dbReference type="ARBA" id="ARBA00022685"/>
    </source>
</evidence>
<dbReference type="GO" id="GO:0005576">
    <property type="term" value="C:extracellular region"/>
    <property type="evidence" value="ECO:0007669"/>
    <property type="project" value="UniProtKB-SubCell"/>
</dbReference>
<comment type="subcellular location">
    <subcellularLocation>
        <location evidence="1">Secreted</location>
    </subcellularLocation>
</comment>
<evidence type="ECO:0000256" key="1">
    <source>
        <dbReference type="ARBA" id="ARBA00004613"/>
    </source>
</evidence>
<evidence type="ECO:0000256" key="7">
    <source>
        <dbReference type="SAM" id="SignalP"/>
    </source>
</evidence>
<organism evidence="8 9">
    <name type="scientific">Oryzias javanicus</name>
    <name type="common">Javanese ricefish</name>
    <name type="synonym">Aplocheilus javanicus</name>
    <dbReference type="NCBI Taxonomy" id="123683"/>
    <lineage>
        <taxon>Eukaryota</taxon>
        <taxon>Metazoa</taxon>
        <taxon>Chordata</taxon>
        <taxon>Craniata</taxon>
        <taxon>Vertebrata</taxon>
        <taxon>Euteleostomi</taxon>
        <taxon>Actinopterygii</taxon>
        <taxon>Neopterygii</taxon>
        <taxon>Teleostei</taxon>
        <taxon>Neoteleostei</taxon>
        <taxon>Acanthomorphata</taxon>
        <taxon>Ovalentaria</taxon>
        <taxon>Atherinomorphae</taxon>
        <taxon>Beloniformes</taxon>
        <taxon>Adrianichthyidae</taxon>
        <taxon>Oryziinae</taxon>
        <taxon>Oryzias</taxon>
    </lineage>
</organism>
<evidence type="ECO:0000313" key="9">
    <source>
        <dbReference type="Proteomes" id="UP000283210"/>
    </source>
</evidence>
<dbReference type="OrthoDB" id="9538060at2759"/>
<keyword evidence="9" id="KW-1185">Reference proteome</keyword>
<evidence type="ECO:0000256" key="2">
    <source>
        <dbReference type="ARBA" id="ARBA00007518"/>
    </source>
</evidence>
<dbReference type="PANTHER" id="PTHR11250">
    <property type="entry name" value="TACHYKININ"/>
    <property type="match status" value="1"/>
</dbReference>
<keyword evidence="3" id="KW-0964">Secreted</keyword>
<sequence>MDNWKIQLVVVTFCALVQTLSAEQERKLPNEWQSESLDMRLNNPMEEMMKRSKALRFYGLMGKRAVTKKPFQFNRRNKGEMFVGLMGRSLSSGESLIRDAPSEASTEIRVAEKPYSRDLPEGWIQILY</sequence>
<dbReference type="OMA" id="WKIQLVV"/>
<keyword evidence="6" id="KW-0027">Amidation</keyword>